<evidence type="ECO:0000256" key="5">
    <source>
        <dbReference type="ARBA" id="ARBA00009928"/>
    </source>
</evidence>
<evidence type="ECO:0000256" key="13">
    <source>
        <dbReference type="ARBA" id="ARBA00023157"/>
    </source>
</evidence>
<dbReference type="PRINTS" id="PR00092">
    <property type="entry name" value="TYROSINASE"/>
</dbReference>
<feature type="domain" description="Tyrosinase copper-binding" evidence="14">
    <location>
        <begin position="198"/>
        <end position="215"/>
    </location>
</feature>
<evidence type="ECO:0000256" key="2">
    <source>
        <dbReference type="ARBA" id="ARBA00001973"/>
    </source>
</evidence>
<organism evidence="16 17">
    <name type="scientific">Datura stramonium</name>
    <name type="common">Jimsonweed</name>
    <name type="synonym">Common thornapple</name>
    <dbReference type="NCBI Taxonomy" id="4076"/>
    <lineage>
        <taxon>Eukaryota</taxon>
        <taxon>Viridiplantae</taxon>
        <taxon>Streptophyta</taxon>
        <taxon>Embryophyta</taxon>
        <taxon>Tracheophyta</taxon>
        <taxon>Spermatophyta</taxon>
        <taxon>Magnoliopsida</taxon>
        <taxon>eudicotyledons</taxon>
        <taxon>Gunneridae</taxon>
        <taxon>Pentapetalae</taxon>
        <taxon>asterids</taxon>
        <taxon>lamiids</taxon>
        <taxon>Solanales</taxon>
        <taxon>Solanaceae</taxon>
        <taxon>Solanoideae</taxon>
        <taxon>Datureae</taxon>
        <taxon>Datura</taxon>
    </lineage>
</organism>
<dbReference type="PROSITE" id="PS00498">
    <property type="entry name" value="TYROSINASE_2"/>
    <property type="match status" value="1"/>
</dbReference>
<evidence type="ECO:0000256" key="6">
    <source>
        <dbReference type="ARBA" id="ARBA00012298"/>
    </source>
</evidence>
<dbReference type="InterPro" id="IPR050316">
    <property type="entry name" value="Tyrosinase/Hemocyanin"/>
</dbReference>
<reference evidence="16 17" key="1">
    <citation type="journal article" date="2021" name="BMC Genomics">
        <title>Datura genome reveals duplications of psychoactive alkaloid biosynthetic genes and high mutation rate following tissue culture.</title>
        <authorList>
            <person name="Rajewski A."/>
            <person name="Carter-House D."/>
            <person name="Stajich J."/>
            <person name="Litt A."/>
        </authorList>
    </citation>
    <scope>NUCLEOTIDE SEQUENCE [LARGE SCALE GENOMIC DNA]</scope>
    <source>
        <strain evidence="16">AR-01</strain>
    </source>
</reference>
<dbReference type="Pfam" id="PF12142">
    <property type="entry name" value="PPO1_DWL"/>
    <property type="match status" value="1"/>
</dbReference>
<protein>
    <recommendedName>
        <fullName evidence="6">catechol oxidase</fullName>
        <ecNumber evidence="6">1.10.3.1</ecNumber>
    </recommendedName>
</protein>
<dbReference type="InterPro" id="IPR022739">
    <property type="entry name" value="Polyphenol_oxidase_cen"/>
</dbReference>
<dbReference type="PROSITE" id="PS00497">
    <property type="entry name" value="TYROSINASE_1"/>
    <property type="match status" value="1"/>
</dbReference>
<feature type="domain" description="Tyrosinase copper-binding" evidence="15">
    <location>
        <begin position="356"/>
        <end position="367"/>
    </location>
</feature>
<evidence type="ECO:0000256" key="7">
    <source>
        <dbReference type="ARBA" id="ARBA00022723"/>
    </source>
</evidence>
<keyword evidence="17" id="KW-1185">Reference proteome</keyword>
<comment type="catalytic activity">
    <reaction evidence="1">
        <text>2 catechol + O2 = 2 1,2-benzoquinone + 2 H2O</text>
        <dbReference type="Rhea" id="RHEA:21632"/>
        <dbReference type="ChEBI" id="CHEBI:15377"/>
        <dbReference type="ChEBI" id="CHEBI:15379"/>
        <dbReference type="ChEBI" id="CHEBI:17253"/>
        <dbReference type="ChEBI" id="CHEBI:18135"/>
        <dbReference type="EC" id="1.10.3.1"/>
    </reaction>
</comment>
<keyword evidence="7" id="KW-0479">Metal-binding</keyword>
<dbReference type="PANTHER" id="PTHR11474">
    <property type="entry name" value="TYROSINASE FAMILY MEMBER"/>
    <property type="match status" value="1"/>
</dbReference>
<dbReference type="InterPro" id="IPR002227">
    <property type="entry name" value="Tyrosinase_Cu-bd"/>
</dbReference>
<keyword evidence="9" id="KW-0809">Transit peptide</keyword>
<comment type="caution">
    <text evidence="16">The sequence shown here is derived from an EMBL/GenBank/DDBJ whole genome shotgun (WGS) entry which is preliminary data.</text>
</comment>
<evidence type="ECO:0000256" key="12">
    <source>
        <dbReference type="ARBA" id="ARBA00023078"/>
    </source>
</evidence>
<dbReference type="Proteomes" id="UP000823775">
    <property type="component" value="Unassembled WGS sequence"/>
</dbReference>
<dbReference type="Gene3D" id="1.10.1280.10">
    <property type="entry name" value="Di-copper center containing domain from catechol oxidase"/>
    <property type="match status" value="1"/>
</dbReference>
<evidence type="ECO:0000259" key="14">
    <source>
        <dbReference type="PROSITE" id="PS00497"/>
    </source>
</evidence>
<keyword evidence="10" id="KW-0560">Oxidoreductase</keyword>
<evidence type="ECO:0000256" key="8">
    <source>
        <dbReference type="ARBA" id="ARBA00022784"/>
    </source>
</evidence>
<dbReference type="EC" id="1.10.3.1" evidence="6"/>
<evidence type="ECO:0000256" key="3">
    <source>
        <dbReference type="ARBA" id="ARBA00002400"/>
    </source>
</evidence>
<evidence type="ECO:0000256" key="1">
    <source>
        <dbReference type="ARBA" id="ARBA00001628"/>
    </source>
</evidence>
<dbReference type="InterPro" id="IPR022740">
    <property type="entry name" value="Polyphenol_oxidase_C"/>
</dbReference>
<evidence type="ECO:0000313" key="16">
    <source>
        <dbReference type="EMBL" id="MCD7450218.1"/>
    </source>
</evidence>
<evidence type="ECO:0000256" key="10">
    <source>
        <dbReference type="ARBA" id="ARBA00023002"/>
    </source>
</evidence>
<evidence type="ECO:0000259" key="15">
    <source>
        <dbReference type="PROSITE" id="PS00498"/>
    </source>
</evidence>
<keyword evidence="8" id="KW-0883">Thioether bond</keyword>
<evidence type="ECO:0000313" key="17">
    <source>
        <dbReference type="Proteomes" id="UP000823775"/>
    </source>
</evidence>
<dbReference type="PIRSF" id="PIRSF000290">
    <property type="entry name" value="PPO_plant"/>
    <property type="match status" value="1"/>
</dbReference>
<gene>
    <name evidence="16" type="ORF">HAX54_004515</name>
</gene>
<comment type="cofactor">
    <cofactor evidence="2">
        <name>Cu(2+)</name>
        <dbReference type="ChEBI" id="CHEBI:29036"/>
    </cofactor>
</comment>
<keyword evidence="13" id="KW-1015">Disulfide bond</keyword>
<dbReference type="PANTHER" id="PTHR11474:SF95">
    <property type="entry name" value="POLYPHENOL OXIDASE, CHLOROPLASTIC-LIKE"/>
    <property type="match status" value="1"/>
</dbReference>
<proteinExistence type="inferred from homology"/>
<keyword evidence="11" id="KW-0186">Copper</keyword>
<name>A0ABS8RU68_DATST</name>
<dbReference type="SUPFAM" id="SSF48056">
    <property type="entry name" value="Di-copper centre-containing domain"/>
    <property type="match status" value="1"/>
</dbReference>
<comment type="subcellular location">
    <subcellularLocation>
        <location evidence="4">Plastid</location>
        <location evidence="4">Chloroplast thylakoid lumen</location>
    </subcellularLocation>
</comment>
<dbReference type="EMBL" id="JACEIK010000121">
    <property type="protein sequence ID" value="MCD7450218.1"/>
    <property type="molecule type" value="Genomic_DNA"/>
</dbReference>
<accession>A0ABS8RU68</accession>
<evidence type="ECO:0000256" key="11">
    <source>
        <dbReference type="ARBA" id="ARBA00023008"/>
    </source>
</evidence>
<comment type="function">
    <text evidence="3">Catalyzes the oxidation of mono- and o-diphenols to o-diquinones.</text>
</comment>
<keyword evidence="12" id="KW-0793">Thylakoid</keyword>
<dbReference type="Pfam" id="PF00264">
    <property type="entry name" value="Tyrosinase"/>
    <property type="match status" value="1"/>
</dbReference>
<comment type="similarity">
    <text evidence="5">Belongs to the tyrosinase family.</text>
</comment>
<dbReference type="Pfam" id="PF12143">
    <property type="entry name" value="PPO1_KFDV"/>
    <property type="match status" value="1"/>
</dbReference>
<evidence type="ECO:0000256" key="4">
    <source>
        <dbReference type="ARBA" id="ARBA00004456"/>
    </source>
</evidence>
<sequence>MASNFLVTSCTTISSSPSKFSQSPSQISVRAKRIDNFKVNCEVKNNTMNHEDEGKYFPGRRNVLLGLGGLYGAANFMGVTNEPFALGAPVPPPDLSTCSSASLPDGSPVPFTCCPPLPKDLSNIPTYKLPNVSKVKIRPAAHKVTQEYIAKYSSAIQKMKSLDKDDPLNFMQQANIHCAYCNTGYKELGFPGVPLQVHFSWLFFPFHRWYLYFFERILGSLIDDDTFALPFWNYDSQAGMQMPSLYNVVNSPLYDPNRNQNHYPPNVVDLGFTTIDLDASDQQKINNNLTMMYRQMLTNAPCPQLFFGNPIRGGEQPIRGMGTIENIPHNAVHRWVGNPNNKFRENMGTFYSAARDPIFYAHHANIDRMWTIWKTLGGKRRDFTDRDWLDSAFLFYDENRTLVKVRVEDCINNEKLGYKYEEVPIPWKNFRPVPRKQKVKKLKAKSVKAATKVFPSRLNKTLSFSIKRPKISRTSEDKEIEEELLVFKDMTFDENEYIRFDVFMNEDEGVKAKVLDRAEYVGSFANLPHMHDGAAGGQNTTSSIPASMSLAITEILEDLGLEDEEDIVVVLVPHSGGKQITIGSVEINTFACAD</sequence>
<evidence type="ECO:0000256" key="9">
    <source>
        <dbReference type="ARBA" id="ARBA00022946"/>
    </source>
</evidence>
<dbReference type="InterPro" id="IPR008922">
    <property type="entry name" value="Di-copper_centre_dom_sf"/>
</dbReference>
<dbReference type="InterPro" id="IPR016213">
    <property type="entry name" value="Polyphenol_oxidase"/>
</dbReference>